<organism evidence="1 2">
    <name type="scientific">Roseateles terrae</name>
    <dbReference type="NCBI Taxonomy" id="431060"/>
    <lineage>
        <taxon>Bacteria</taxon>
        <taxon>Pseudomonadati</taxon>
        <taxon>Pseudomonadota</taxon>
        <taxon>Betaproteobacteria</taxon>
        <taxon>Burkholderiales</taxon>
        <taxon>Sphaerotilaceae</taxon>
        <taxon>Roseateles</taxon>
    </lineage>
</organism>
<proteinExistence type="predicted"/>
<sequence>MAIKPVIRFPEKFFVEPRGVESLLVRSNENDCAAIGIECKGRSPDLSGSMRIESQFLHVGMPGICKRCHVGAARLRPQALNGFRARKEFGLNLDGEGLKLLLEIVMEFDLPVTRFNQNRLRMISPGTDNFETTVLVRQ</sequence>
<evidence type="ECO:0000313" key="1">
    <source>
        <dbReference type="EMBL" id="MBB3193021.1"/>
    </source>
</evidence>
<name>A0ABR6GMT1_9BURK</name>
<protein>
    <submittedName>
        <fullName evidence="1">Uncharacterized protein</fullName>
    </submittedName>
</protein>
<evidence type="ECO:0000313" key="2">
    <source>
        <dbReference type="Proteomes" id="UP000574369"/>
    </source>
</evidence>
<dbReference type="EMBL" id="JACHXO010000001">
    <property type="protein sequence ID" value="MBB3193021.1"/>
    <property type="molecule type" value="Genomic_DNA"/>
</dbReference>
<reference evidence="1 2" key="1">
    <citation type="submission" date="2020-08" db="EMBL/GenBank/DDBJ databases">
        <title>Genomic Encyclopedia of Type Strains, Phase III (KMG-III): the genomes of soil and plant-associated and newly described type strains.</title>
        <authorList>
            <person name="Whitman W."/>
        </authorList>
    </citation>
    <scope>NUCLEOTIDE SEQUENCE [LARGE SCALE GENOMIC DNA]</scope>
    <source>
        <strain evidence="1 2">CECT 7247</strain>
    </source>
</reference>
<accession>A0ABR6GMT1</accession>
<dbReference type="Proteomes" id="UP000574369">
    <property type="component" value="Unassembled WGS sequence"/>
</dbReference>
<comment type="caution">
    <text evidence="1">The sequence shown here is derived from an EMBL/GenBank/DDBJ whole genome shotgun (WGS) entry which is preliminary data.</text>
</comment>
<gene>
    <name evidence="1" type="ORF">FHS28_000386</name>
</gene>
<keyword evidence="2" id="KW-1185">Reference proteome</keyword>